<dbReference type="KEGG" id="vsp:VS_II1335"/>
<organism evidence="1 2">
    <name type="scientific">Vibrio atlanticus (strain LGP32)</name>
    <name type="common">Vibrio splendidus (strain Mel32)</name>
    <dbReference type="NCBI Taxonomy" id="575788"/>
    <lineage>
        <taxon>Bacteria</taxon>
        <taxon>Pseudomonadati</taxon>
        <taxon>Pseudomonadota</taxon>
        <taxon>Gammaproteobacteria</taxon>
        <taxon>Vibrionales</taxon>
        <taxon>Vibrionaceae</taxon>
        <taxon>Vibrio</taxon>
    </lineage>
</organism>
<dbReference type="HOGENOM" id="CLU_3086149_0_0_6"/>
<dbReference type="Proteomes" id="UP000009100">
    <property type="component" value="Chromosome 2"/>
</dbReference>
<gene>
    <name evidence="1" type="ordered locus">VS_II1335</name>
</gene>
<evidence type="ECO:0000313" key="2">
    <source>
        <dbReference type="Proteomes" id="UP000009100"/>
    </source>
</evidence>
<name>B7VT81_VIBA3</name>
<dbReference type="STRING" id="575788.VS_II1335"/>
<proteinExistence type="predicted"/>
<protein>
    <submittedName>
        <fullName evidence="1">Uncharacterized protein</fullName>
    </submittedName>
</protein>
<sequence>MALNGRLETTPVFNCSKLVHPHCYDMEQSCTFNKQTPQIGFRPLGTAAQKRV</sequence>
<accession>B7VT81</accession>
<dbReference type="EMBL" id="FM954973">
    <property type="protein sequence ID" value="CAV27403.1"/>
    <property type="molecule type" value="Genomic_DNA"/>
</dbReference>
<evidence type="ECO:0000313" key="1">
    <source>
        <dbReference type="EMBL" id="CAV27403.1"/>
    </source>
</evidence>
<reference evidence="1 2" key="1">
    <citation type="submission" date="2009-02" db="EMBL/GenBank/DDBJ databases">
        <title>Vibrio splendidus str. LGP32 complete genome.</title>
        <authorList>
            <person name="Mazel D."/>
            <person name="Le Roux F."/>
        </authorList>
    </citation>
    <scope>NUCLEOTIDE SEQUENCE [LARGE SCALE GENOMIC DNA]</scope>
    <source>
        <strain evidence="1 2">LGP32</strain>
    </source>
</reference>
<dbReference type="AlphaFoldDB" id="B7VT81"/>